<feature type="region of interest" description="Disordered" evidence="1">
    <location>
        <begin position="1"/>
        <end position="153"/>
    </location>
</feature>
<proteinExistence type="predicted"/>
<feature type="compositionally biased region" description="Low complexity" evidence="1">
    <location>
        <begin position="141"/>
        <end position="153"/>
    </location>
</feature>
<dbReference type="PANTHER" id="PTHR35673:SF1">
    <property type="entry name" value="UPF0500 PROTEIN C1ORF216"/>
    <property type="match status" value="1"/>
</dbReference>
<accession>A0A7L3M2J0</accession>
<organism evidence="2 3">
    <name type="scientific">Turnix velox</name>
    <name type="common">Little buttonquail</name>
    <dbReference type="NCBI Taxonomy" id="2529409"/>
    <lineage>
        <taxon>Eukaryota</taxon>
        <taxon>Metazoa</taxon>
        <taxon>Chordata</taxon>
        <taxon>Craniata</taxon>
        <taxon>Vertebrata</taxon>
        <taxon>Euteleostomi</taxon>
        <taxon>Archelosauria</taxon>
        <taxon>Archosauria</taxon>
        <taxon>Dinosauria</taxon>
        <taxon>Saurischia</taxon>
        <taxon>Theropoda</taxon>
        <taxon>Coelurosauria</taxon>
        <taxon>Aves</taxon>
        <taxon>Neognathae</taxon>
        <taxon>Neoaves</taxon>
        <taxon>Charadriiformes</taxon>
        <taxon>Turnicidae</taxon>
        <taxon>Turnix</taxon>
    </lineage>
</organism>
<dbReference type="InterPro" id="IPR027812">
    <property type="entry name" value="DUF4653"/>
</dbReference>
<evidence type="ECO:0000313" key="2">
    <source>
        <dbReference type="EMBL" id="NXU60071.1"/>
    </source>
</evidence>
<feature type="compositionally biased region" description="Low complexity" evidence="1">
    <location>
        <begin position="52"/>
        <end position="71"/>
    </location>
</feature>
<dbReference type="Pfam" id="PF15546">
    <property type="entry name" value="DUF4653"/>
    <property type="match status" value="1"/>
</dbReference>
<reference evidence="2 3" key="1">
    <citation type="submission" date="2019-09" db="EMBL/GenBank/DDBJ databases">
        <title>Bird 10,000 Genomes (B10K) Project - Family phase.</title>
        <authorList>
            <person name="Zhang G."/>
        </authorList>
    </citation>
    <scope>NUCLEOTIDE SEQUENCE [LARGE SCALE GENOMIC DNA]</scope>
    <source>
        <strain evidence="2">B10K-DU-029-46</strain>
    </source>
</reference>
<feature type="non-terminal residue" evidence="2">
    <location>
        <position position="1"/>
    </location>
</feature>
<gene>
    <name evidence="2" type="primary">Ca216</name>
    <name evidence="2" type="ORF">TURVEL_R13959</name>
</gene>
<feature type="non-terminal residue" evidence="2">
    <location>
        <position position="153"/>
    </location>
</feature>
<evidence type="ECO:0000256" key="1">
    <source>
        <dbReference type="SAM" id="MobiDB-lite"/>
    </source>
</evidence>
<name>A0A7L3M2J0_9CHAR</name>
<evidence type="ECO:0000313" key="3">
    <source>
        <dbReference type="Proteomes" id="UP000582182"/>
    </source>
</evidence>
<dbReference type="AlphaFoldDB" id="A0A7L3M2J0"/>
<sequence>MFAVCPPAVPANSPFGQGPGGVPVPVPGGGCGQDSNSNFVGDVVCDSNENWSHPSPGSSPQQESSSRSENPANPSHNLLLLMQRQMVQGQLRDTPPSLGAEPGVRSPPEGAEVGGTGTQIANPEGCPKPPGSPAEDNGYASSSLSIDSPDSAC</sequence>
<feature type="compositionally biased region" description="Gly residues" evidence="1">
    <location>
        <begin position="17"/>
        <end position="32"/>
    </location>
</feature>
<dbReference type="PANTHER" id="PTHR35673">
    <property type="entry name" value="UPF0500 PROTEIN C1ORF216"/>
    <property type="match status" value="1"/>
</dbReference>
<keyword evidence="3" id="KW-1185">Reference proteome</keyword>
<dbReference type="OrthoDB" id="9900901at2759"/>
<comment type="caution">
    <text evidence="2">The sequence shown here is derived from an EMBL/GenBank/DDBJ whole genome shotgun (WGS) entry which is preliminary data.</text>
</comment>
<dbReference type="Proteomes" id="UP000582182">
    <property type="component" value="Unassembled WGS sequence"/>
</dbReference>
<protein>
    <submittedName>
        <fullName evidence="2">CA216 protein</fullName>
    </submittedName>
</protein>
<dbReference type="EMBL" id="VZTY01067012">
    <property type="protein sequence ID" value="NXU60071.1"/>
    <property type="molecule type" value="Genomic_DNA"/>
</dbReference>